<dbReference type="AlphaFoldDB" id="A0A344PKH2"/>
<feature type="chain" id="PRO_5017063807" description="Succinate dehydrogenase" evidence="1">
    <location>
        <begin position="25"/>
        <end position="122"/>
    </location>
</feature>
<dbReference type="KEGG" id="pars:DRW48_09405"/>
<dbReference type="Proteomes" id="UP000252023">
    <property type="component" value="Chromosome"/>
</dbReference>
<gene>
    <name evidence="2" type="ORF">DRW48_09405</name>
</gene>
<evidence type="ECO:0000313" key="2">
    <source>
        <dbReference type="EMBL" id="AXC49877.1"/>
    </source>
</evidence>
<dbReference type="RefSeq" id="WP_114076196.1">
    <property type="nucleotide sequence ID" value="NZ_CP030918.1"/>
</dbReference>
<evidence type="ECO:0008006" key="4">
    <source>
        <dbReference type="Google" id="ProtNLM"/>
    </source>
</evidence>
<evidence type="ECO:0000313" key="3">
    <source>
        <dbReference type="Proteomes" id="UP000252023"/>
    </source>
</evidence>
<organism evidence="2 3">
    <name type="scientific">Paracoccus suum</name>
    <dbReference type="NCBI Taxonomy" id="2259340"/>
    <lineage>
        <taxon>Bacteria</taxon>
        <taxon>Pseudomonadati</taxon>
        <taxon>Pseudomonadota</taxon>
        <taxon>Alphaproteobacteria</taxon>
        <taxon>Rhodobacterales</taxon>
        <taxon>Paracoccaceae</taxon>
        <taxon>Paracoccus</taxon>
    </lineage>
</organism>
<dbReference type="EMBL" id="CP030918">
    <property type="protein sequence ID" value="AXC49877.1"/>
    <property type="molecule type" value="Genomic_DNA"/>
</dbReference>
<feature type="signal peptide" evidence="1">
    <location>
        <begin position="1"/>
        <end position="24"/>
    </location>
</feature>
<proteinExistence type="predicted"/>
<keyword evidence="1" id="KW-0732">Signal</keyword>
<reference evidence="3" key="1">
    <citation type="submission" date="2018-07" db="EMBL/GenBank/DDBJ databases">
        <title>Genome sequencing of Paracoccus sp. SC2-6.</title>
        <authorList>
            <person name="Heo J."/>
            <person name="Kim S.-J."/>
            <person name="Kwon S.-W."/>
        </authorList>
    </citation>
    <scope>NUCLEOTIDE SEQUENCE [LARGE SCALE GENOMIC DNA]</scope>
    <source>
        <strain evidence="3">SC2-6</strain>
    </source>
</reference>
<sequence>MRSVLILSAAALSLAGCAVVPVQPAPAPVAPPVVVAPTPTAPSTVGSATRAAAVSVVNREMAARLPGVNVMPYTSCVVNNATQAELADLASSGASGGAAGAVASIVKRPAASSCIAALSRTA</sequence>
<dbReference type="OrthoDB" id="7867642at2"/>
<name>A0A344PKH2_9RHOB</name>
<accession>A0A344PKH2</accession>
<keyword evidence="3" id="KW-1185">Reference proteome</keyword>
<evidence type="ECO:0000256" key="1">
    <source>
        <dbReference type="SAM" id="SignalP"/>
    </source>
</evidence>
<protein>
    <recommendedName>
        <fullName evidence="4">Succinate dehydrogenase</fullName>
    </recommendedName>
</protein>
<dbReference type="PROSITE" id="PS51257">
    <property type="entry name" value="PROKAR_LIPOPROTEIN"/>
    <property type="match status" value="1"/>
</dbReference>